<dbReference type="PROSITE" id="PS50203">
    <property type="entry name" value="CALPAIN_CAT"/>
    <property type="match status" value="1"/>
</dbReference>
<feature type="domain" description="Calpain catalytic" evidence="9">
    <location>
        <begin position="332"/>
        <end position="626"/>
    </location>
</feature>
<dbReference type="STRING" id="5888.A0BHZ1"/>
<dbReference type="Gene3D" id="1.10.238.10">
    <property type="entry name" value="EF-hand"/>
    <property type="match status" value="1"/>
</dbReference>
<feature type="region of interest" description="Disordered" evidence="8">
    <location>
        <begin position="196"/>
        <end position="224"/>
    </location>
</feature>
<dbReference type="GeneID" id="5011340"/>
<evidence type="ECO:0000256" key="7">
    <source>
        <dbReference type="PROSITE-ProRule" id="PRU00239"/>
    </source>
</evidence>
<dbReference type="InterPro" id="IPR018247">
    <property type="entry name" value="EF_Hand_1_Ca_BS"/>
</dbReference>
<dbReference type="PANTHER" id="PTHR10183:SF379">
    <property type="entry name" value="CALPAIN-5"/>
    <property type="match status" value="1"/>
</dbReference>
<evidence type="ECO:0000256" key="8">
    <source>
        <dbReference type="SAM" id="MobiDB-lite"/>
    </source>
</evidence>
<dbReference type="Gene3D" id="3.90.70.10">
    <property type="entry name" value="Cysteine proteinases"/>
    <property type="match status" value="1"/>
</dbReference>
<dbReference type="PRINTS" id="PR00704">
    <property type="entry name" value="CALPAIN"/>
</dbReference>
<feature type="region of interest" description="Disordered" evidence="8">
    <location>
        <begin position="265"/>
        <end position="287"/>
    </location>
</feature>
<dbReference type="InParanoid" id="A0BHZ1"/>
<dbReference type="eggNOG" id="KOG0045">
    <property type="taxonomic scope" value="Eukaryota"/>
</dbReference>
<dbReference type="RefSeq" id="XP_001425556.1">
    <property type="nucleotide sequence ID" value="XM_001425519.1"/>
</dbReference>
<dbReference type="GO" id="GO:0005509">
    <property type="term" value="F:calcium ion binding"/>
    <property type="evidence" value="ECO:0007669"/>
    <property type="project" value="InterPro"/>
</dbReference>
<dbReference type="AlphaFoldDB" id="A0BHZ1"/>
<dbReference type="SUPFAM" id="SSF47473">
    <property type="entry name" value="EF-hand"/>
    <property type="match status" value="1"/>
</dbReference>
<comment type="similarity">
    <text evidence="1">Belongs to the peptidase C2 family.</text>
</comment>
<evidence type="ECO:0000256" key="6">
    <source>
        <dbReference type="PIRSR" id="PIRSR622684-1"/>
    </source>
</evidence>
<dbReference type="InterPro" id="IPR022684">
    <property type="entry name" value="Calpain_cysteine_protease"/>
</dbReference>
<sequence length="858" mass="100794">MMLNYSNEILKILLNLSERINLKSYFKVNNHGIIDQQEFVLGITLLDNKIPQKEAEKFYYSTLTQFSSPTLTLKILYQLLLQPHKKTAESIKPQQKNRSLNEIFILIAKNIQSKEQDIETVFKDFDKDKDNVLNEREFKTFLEQYSFPTISEYEYSLFKNQYSPISITLQTLKSWIKDSKSMEQNNYNNPKLIASQQQKNMRSLSHRSPQKQKDIRPLYVHQSPQKQLLNQTRTKIKAQDYEQQREQLHLQQQLQLQAQQKQLQQKQQQQQQQPPQSRISVLPEQNQYEDPTQEAKLNLEINFESFVIPNCKIVNIQTFLQIFNKSIRTNEFFTDLEFPANAQSLGSKLTEYNWKRLRDIWPSYEIFVQNKTSSRFGLGKWISPKDIFQGSLGDCYFLSVASSLVSRWPDFLLNLFITQKANPSGIFSVRLCIDGMWKAIILDDYIPVKGNEPAFSSSKQEEIWVLLLEKAWAKSFGSYSNIISGDPGEVIRSLTGCPAETIKTDSPKFKERFIKLVNNQCLMTTGTISSTTTNQEIMGLIYDHAYSILKLQTILHPIKGEVTLIKLRNPWGQKVWRGEWSDDSPSWTEKLKKKLRIQQRSNDGVFYMSYQDFIRYFNTIDVGYFKKDYFNTAQTIVNKSNESIYFIFNNDTPGEYYFMAQQKSLRHYQDQESNYKYSPIRMIVAQQINQGYIFKKAKYEKEQQVFVGDYFEQGQYVLQVKVKWQYMSEGEFVISAYGPKEVNLTQIDKDQFFMKKILFYLAKRNPEIQKSGFSNLDIISEFHVEYGIGYEYYQNTGNENIEIKGILSVMQGLKLKKPERGNQYQITLKPQSNYLIAYTMEADGFQRKIQREYFATQI</sequence>
<protein>
    <recommendedName>
        <fullName evidence="13">Calpain catalytic domain-containing protein</fullName>
    </recommendedName>
</protein>
<dbReference type="OrthoDB" id="167576at2759"/>
<dbReference type="PROSITE" id="PS00018">
    <property type="entry name" value="EF_HAND_1"/>
    <property type="match status" value="1"/>
</dbReference>
<dbReference type="HOGENOM" id="CLU_014817_0_0_1"/>
<evidence type="ECO:0000256" key="5">
    <source>
        <dbReference type="ARBA" id="ARBA00022837"/>
    </source>
</evidence>
<dbReference type="KEGG" id="ptm:GSPATT00029194001"/>
<dbReference type="CDD" id="cd00044">
    <property type="entry name" value="CysPc"/>
    <property type="match status" value="1"/>
</dbReference>
<keyword evidence="4 7" id="KW-0788">Thiol protease</keyword>
<dbReference type="FunFam" id="1.10.238.10:FF:000875">
    <property type="entry name" value="Uncharacterized protein"/>
    <property type="match status" value="1"/>
</dbReference>
<evidence type="ECO:0000256" key="4">
    <source>
        <dbReference type="ARBA" id="ARBA00022807"/>
    </source>
</evidence>
<accession>A0BHZ1</accession>
<feature type="compositionally biased region" description="Polar residues" evidence="8">
    <location>
        <begin position="277"/>
        <end position="287"/>
    </location>
</feature>
<keyword evidence="3 7" id="KW-0378">Hydrolase</keyword>
<dbReference type="SMART" id="SM00230">
    <property type="entry name" value="CysPc"/>
    <property type="match status" value="1"/>
</dbReference>
<evidence type="ECO:0000259" key="9">
    <source>
        <dbReference type="PROSITE" id="PS50203"/>
    </source>
</evidence>
<feature type="active site" evidence="6 7">
    <location>
        <position position="395"/>
    </location>
</feature>
<dbReference type="InterPro" id="IPR038765">
    <property type="entry name" value="Papain-like_cys_pep_sf"/>
</dbReference>
<dbReference type="InterPro" id="IPR011992">
    <property type="entry name" value="EF-hand-dom_pair"/>
</dbReference>
<dbReference type="GO" id="GO:0004198">
    <property type="term" value="F:calcium-dependent cysteine-type endopeptidase activity"/>
    <property type="evidence" value="ECO:0007669"/>
    <property type="project" value="InterPro"/>
</dbReference>
<keyword evidence="2 7" id="KW-0645">Protease</keyword>
<evidence type="ECO:0000256" key="3">
    <source>
        <dbReference type="ARBA" id="ARBA00022801"/>
    </source>
</evidence>
<dbReference type="PANTHER" id="PTHR10183">
    <property type="entry name" value="CALPAIN"/>
    <property type="match status" value="1"/>
</dbReference>
<feature type="compositionally biased region" description="Low complexity" evidence="8">
    <location>
        <begin position="265"/>
        <end position="276"/>
    </location>
</feature>
<evidence type="ECO:0008006" key="13">
    <source>
        <dbReference type="Google" id="ProtNLM"/>
    </source>
</evidence>
<dbReference type="OMA" id="GEYYFMA"/>
<dbReference type="FunFam" id="3.90.70.10:FF:000261">
    <property type="entry name" value="calpain-15"/>
    <property type="match status" value="1"/>
</dbReference>
<evidence type="ECO:0000256" key="1">
    <source>
        <dbReference type="ARBA" id="ARBA00007623"/>
    </source>
</evidence>
<feature type="active site" evidence="6 7">
    <location>
        <position position="544"/>
    </location>
</feature>
<dbReference type="Pfam" id="PF00648">
    <property type="entry name" value="Peptidase_C2"/>
    <property type="match status" value="1"/>
</dbReference>
<dbReference type="InterPro" id="IPR001300">
    <property type="entry name" value="Peptidase_C2_calpain_cat"/>
</dbReference>
<dbReference type="SUPFAM" id="SSF54001">
    <property type="entry name" value="Cysteine proteinases"/>
    <property type="match status" value="1"/>
</dbReference>
<keyword evidence="5" id="KW-0106">Calcium</keyword>
<evidence type="ECO:0000313" key="11">
    <source>
        <dbReference type="EMBL" id="CAK58158.1"/>
    </source>
</evidence>
<dbReference type="Proteomes" id="UP000000600">
    <property type="component" value="Unassembled WGS sequence"/>
</dbReference>
<dbReference type="GO" id="GO:0006508">
    <property type="term" value="P:proteolysis"/>
    <property type="evidence" value="ECO:0007669"/>
    <property type="project" value="UniProtKB-KW"/>
</dbReference>
<feature type="active site" evidence="6 7">
    <location>
        <position position="569"/>
    </location>
</feature>
<name>A0BHZ1_PARTE</name>
<evidence type="ECO:0000259" key="10">
    <source>
        <dbReference type="PROSITE" id="PS50222"/>
    </source>
</evidence>
<proteinExistence type="inferred from homology"/>
<organism evidence="11 12">
    <name type="scientific">Paramecium tetraurelia</name>
    <dbReference type="NCBI Taxonomy" id="5888"/>
    <lineage>
        <taxon>Eukaryota</taxon>
        <taxon>Sar</taxon>
        <taxon>Alveolata</taxon>
        <taxon>Ciliophora</taxon>
        <taxon>Intramacronucleata</taxon>
        <taxon>Oligohymenophorea</taxon>
        <taxon>Peniculida</taxon>
        <taxon>Parameciidae</taxon>
        <taxon>Paramecium</taxon>
    </lineage>
</organism>
<gene>
    <name evidence="11" type="ORF">GSPATT00029194001</name>
</gene>
<dbReference type="EMBL" id="CT867996">
    <property type="protein sequence ID" value="CAK58158.1"/>
    <property type="molecule type" value="Genomic_DNA"/>
</dbReference>
<dbReference type="InterPro" id="IPR002048">
    <property type="entry name" value="EF_hand_dom"/>
</dbReference>
<feature type="domain" description="EF-hand" evidence="10">
    <location>
        <begin position="113"/>
        <end position="148"/>
    </location>
</feature>
<reference evidence="11 12" key="1">
    <citation type="journal article" date="2006" name="Nature">
        <title>Global trends of whole-genome duplications revealed by the ciliate Paramecium tetraurelia.</title>
        <authorList>
            <consortium name="Genoscope"/>
            <person name="Aury J.-M."/>
            <person name="Jaillon O."/>
            <person name="Duret L."/>
            <person name="Noel B."/>
            <person name="Jubin C."/>
            <person name="Porcel B.M."/>
            <person name="Segurens B."/>
            <person name="Daubin V."/>
            <person name="Anthouard V."/>
            <person name="Aiach N."/>
            <person name="Arnaiz O."/>
            <person name="Billaut A."/>
            <person name="Beisson J."/>
            <person name="Blanc I."/>
            <person name="Bouhouche K."/>
            <person name="Camara F."/>
            <person name="Duharcourt S."/>
            <person name="Guigo R."/>
            <person name="Gogendeau D."/>
            <person name="Katinka M."/>
            <person name="Keller A.-M."/>
            <person name="Kissmehl R."/>
            <person name="Klotz C."/>
            <person name="Koll F."/>
            <person name="Le Moue A."/>
            <person name="Lepere C."/>
            <person name="Malinsky S."/>
            <person name="Nowacki M."/>
            <person name="Nowak J.K."/>
            <person name="Plattner H."/>
            <person name="Poulain J."/>
            <person name="Ruiz F."/>
            <person name="Serrano V."/>
            <person name="Zagulski M."/>
            <person name="Dessen P."/>
            <person name="Betermier M."/>
            <person name="Weissenbach J."/>
            <person name="Scarpelli C."/>
            <person name="Schachter V."/>
            <person name="Sperling L."/>
            <person name="Meyer E."/>
            <person name="Cohen J."/>
            <person name="Wincker P."/>
        </authorList>
    </citation>
    <scope>NUCLEOTIDE SEQUENCE [LARGE SCALE GENOMIC DNA]</scope>
    <source>
        <strain evidence="11 12">Stock d4-2</strain>
    </source>
</reference>
<evidence type="ECO:0000256" key="2">
    <source>
        <dbReference type="ARBA" id="ARBA00022670"/>
    </source>
</evidence>
<evidence type="ECO:0000313" key="12">
    <source>
        <dbReference type="Proteomes" id="UP000000600"/>
    </source>
</evidence>
<dbReference type="PROSITE" id="PS50222">
    <property type="entry name" value="EF_HAND_2"/>
    <property type="match status" value="1"/>
</dbReference>
<keyword evidence="12" id="KW-1185">Reference proteome</keyword>